<evidence type="ECO:0000256" key="3">
    <source>
        <dbReference type="ARBA" id="ARBA00022801"/>
    </source>
</evidence>
<keyword evidence="8" id="KW-0413">Isomerase</keyword>
<dbReference type="GO" id="GO:0016887">
    <property type="term" value="F:ATP hydrolysis activity"/>
    <property type="evidence" value="ECO:0007669"/>
    <property type="project" value="TreeGrafter"/>
</dbReference>
<feature type="domain" description="Helicase C-terminal" evidence="11">
    <location>
        <begin position="418"/>
        <end position="624"/>
    </location>
</feature>
<dbReference type="EMBL" id="ACEB01000053">
    <property type="protein sequence ID" value="EEG25530.1"/>
    <property type="molecule type" value="Genomic_DNA"/>
</dbReference>
<keyword evidence="4" id="KW-0347">Helicase</keyword>
<comment type="caution">
    <text evidence="12">The sequence shown here is derived from an EMBL/GenBank/DDBJ whole genome shotgun (WGS) entry which is preliminary data.</text>
</comment>
<feature type="region of interest" description="Disordered" evidence="9">
    <location>
        <begin position="463"/>
        <end position="502"/>
    </location>
</feature>
<dbReference type="Pfam" id="PF00270">
    <property type="entry name" value="DEAD"/>
    <property type="match status" value="1"/>
</dbReference>
<name>C0E805_9CORY</name>
<dbReference type="InterPro" id="IPR055368">
    <property type="entry name" value="WH3_Lhr"/>
</dbReference>
<evidence type="ECO:0000259" key="10">
    <source>
        <dbReference type="PROSITE" id="PS51192"/>
    </source>
</evidence>
<dbReference type="InterPro" id="IPR055369">
    <property type="entry name" value="WH2_Lhr"/>
</dbReference>
<dbReference type="SMART" id="SM00490">
    <property type="entry name" value="HELICc"/>
    <property type="match status" value="1"/>
</dbReference>
<dbReference type="GO" id="GO:0003677">
    <property type="term" value="F:DNA binding"/>
    <property type="evidence" value="ECO:0007669"/>
    <property type="project" value="UniProtKB-KW"/>
</dbReference>
<proteinExistence type="predicted"/>
<sequence length="1759" mass="187693">MPTNPIPEPEDHILDKFSPHIATWFRDVFAHPTPVQTAAWSAISAGENALVVAPTGSGKTLAAFLWALNTLATAPGQTRLPVVNPTTKTSLQETLTAESDGNTTENPRPYPTTSDMIETAGVPAHAPSSGATHSQINTQANTQTDAPAGVKILYISPLKALGTDVELNLRAPLTGINHTAARLGIHHPDITVAVRSGDTTAAERAAHIRNPPDILITTPESAYLILTSKAATILSTVTTIIVDEIHAIAGTKRGVHLALTLERLEHLVEKPLQRIGLSATVRPHETIARFLGGRHPVTIIDPPATKTWDLSVVVPVPDMSDLPAPELGSTIGDYTIDDPLGLASPLVADAADDSEALDGAALGSSEMLGGSETSNAVVGPDAGMISDPPVVSGATSASGAANLDVPVASDTTTSIWPHIEQHLYATIMAHQSTLVFVNSRRIAEKLTAKLNELHAHACARDRAAGAHGGDDTDGADTWLARQAPPIPPAASRGQPPADMMKPSDEIVTAPRDIARAHHGSVAQEERARTETLLKEGLIKAVVATSSLELGIDMGAIDLVVQIESPPSVASGLQRVGRAGHIVGAASTGIFYPKHRADLVNTAVTVQRMRAGLIEEIRIPTNALDVLLQHTIAAVSVADWDVEQWFETVTRAYPYHNLDREVFDAVINLASGSYPSTDFAELRPRIIYDRITGTLSARPGAQRIAVTSGGTIADRGMFGVFLLGGGEGARRVGELDEEMVYESRVGDVFTLGASSWRIEEITRDQVLVTPAPGSSGRLPFWLGDQVGRPAELSRAVGEFRRAVAQSLAVESAEGAGEKPNAESEHIFDGLDEWASDNIRRFISEQRDVTGIVPDEKTLLVERFRDEVGDWRVVLHSPYGRGVNAAWALAVGAKISSDMGIDAQPVSGDDGIVLRLPESDVVPGAGLFQIDPDDIADIVAEQVGNSALFAARFRECAARGLLLPRHNPGKRAPLWQQRQRAAQLLDVARKYPNFPIILEAVRECLQDVYDLPALVQLCEDIKGMRVRIAEVETMQPSPFAVAMLFTYTGAFIYETDSPLAEKRAAALALDPKLLAKLLGSVELRDLLDPDIIADVDARLRRIAPDRRARTGEELIDALRILGPIPIADLPHHMLVDAFRIDDLDRQRVMRVRIAGVEHLAQVSDAPLLRDGLGIPVPPGVAAPTALVPDALEQLASRWCRTRGPFLLADMVAAFGLAPSVAHNLLSGLVDTGLIIVGHYRHGVDEPEYVAADVLKLIRSRSLAAARAQTQPVSHSAYARFLIDWHGISPIKTTGQPRHDSLDVGDEIYAVCEQLAGVRLPASAWETLILPSRVHDYNPADLQQLCHDGDIRIVGAGLAGTNDPWVLLLPAEYAADLVPVEVEPPTLSPAARSIYDMMSGSPGGGFLFDSLVDQVGDPAATRAALWELFDCGLVSPDSFAPLAARLAQGKTAHRTSRTPARSRLRAGRPGRPGRQGRMGRIGRGYAGVIHQTPPDMTGRWGLSPIPTVDPTSRSVALGEAWLDRYGVVTRGAIQAENVLGGFALAYKVLSSFEESGKALRGHFITDLGAAQFATAAVIDRLRGFADTDDVTGWPSGTSEPNVCVIAACDPANPYGAALPWPGDGKSPSRAAGALVVLADGLPVAHLTRGGKTLTWFLPPRAEISEETIIRLVVQALSGAVGKNLTTRITIEKLNGKPVHESPHLEVFRTAGARLTPSGLRIGAPPVPGPQKRGRSVAEAIEQLGDGLPGSSGRGSTGRRRWR</sequence>
<dbReference type="SUPFAM" id="SSF52540">
    <property type="entry name" value="P-loop containing nucleoside triphosphate hydrolases"/>
    <property type="match status" value="1"/>
</dbReference>
<dbReference type="InterPro" id="IPR052511">
    <property type="entry name" value="ATP-dep_Helicase"/>
</dbReference>
<dbReference type="Pfam" id="PF23236">
    <property type="entry name" value="WHD_2nd_Lhr"/>
    <property type="match status" value="1"/>
</dbReference>
<dbReference type="InterPro" id="IPR011545">
    <property type="entry name" value="DEAD/DEAH_box_helicase_dom"/>
</dbReference>
<reference evidence="12 13" key="1">
    <citation type="submission" date="2009-01" db="EMBL/GenBank/DDBJ databases">
        <authorList>
            <person name="Fulton L."/>
            <person name="Clifton S."/>
            <person name="Chinwalla A.T."/>
            <person name="Mitreva M."/>
            <person name="Sodergren E."/>
            <person name="Weinstock G."/>
            <person name="Clifton S."/>
            <person name="Dooling D.J."/>
            <person name="Fulton B."/>
            <person name="Minx P."/>
            <person name="Pepin K.H."/>
            <person name="Johnson M."/>
            <person name="Bhonagiri V."/>
            <person name="Nash W.E."/>
            <person name="Mardis E.R."/>
            <person name="Wilson R.K."/>
        </authorList>
    </citation>
    <scope>NUCLEOTIDE SEQUENCE [LARGE SCALE GENOMIC DNA]</scope>
    <source>
        <strain evidence="12 13">ATCC 33806</strain>
    </source>
</reference>
<feature type="compositionally biased region" description="Gly residues" evidence="9">
    <location>
        <begin position="1743"/>
        <end position="1752"/>
    </location>
</feature>
<dbReference type="Proteomes" id="UP000006247">
    <property type="component" value="Unassembled WGS sequence"/>
</dbReference>
<evidence type="ECO:0000313" key="12">
    <source>
        <dbReference type="EMBL" id="EEG25530.1"/>
    </source>
</evidence>
<feature type="compositionally biased region" description="Basic residues" evidence="9">
    <location>
        <begin position="1448"/>
        <end position="1465"/>
    </location>
</feature>
<feature type="region of interest" description="Disordered" evidence="9">
    <location>
        <begin position="88"/>
        <end position="108"/>
    </location>
</feature>
<evidence type="ECO:0000256" key="9">
    <source>
        <dbReference type="SAM" id="MobiDB-lite"/>
    </source>
</evidence>
<feature type="region of interest" description="Disordered" evidence="9">
    <location>
        <begin position="1739"/>
        <end position="1759"/>
    </location>
</feature>
<dbReference type="PROSITE" id="PS51194">
    <property type="entry name" value="HELICASE_CTER"/>
    <property type="match status" value="1"/>
</dbReference>
<dbReference type="InterPro" id="IPR055367">
    <property type="entry name" value="WH4_Lhr"/>
</dbReference>
<keyword evidence="3" id="KW-0378">Hydrolase</keyword>
<evidence type="ECO:0000256" key="7">
    <source>
        <dbReference type="ARBA" id="ARBA00023204"/>
    </source>
</evidence>
<dbReference type="RefSeq" id="WP_005523783.1">
    <property type="nucleotide sequence ID" value="NZ_EQ973332.1"/>
</dbReference>
<evidence type="ECO:0000256" key="8">
    <source>
        <dbReference type="ARBA" id="ARBA00023235"/>
    </source>
</evidence>
<accession>C0E805</accession>
<dbReference type="PANTHER" id="PTHR47962:SF5">
    <property type="entry name" value="ATP-DEPENDENT HELICASE LHR-RELATED"/>
    <property type="match status" value="1"/>
</dbReference>
<dbReference type="HOGENOM" id="CLU_002025_3_1_11"/>
<organism evidence="12 13">
    <name type="scientific">Corynebacterium matruchotii ATCC 33806</name>
    <dbReference type="NCBI Taxonomy" id="566549"/>
    <lineage>
        <taxon>Bacteria</taxon>
        <taxon>Bacillati</taxon>
        <taxon>Actinomycetota</taxon>
        <taxon>Actinomycetes</taxon>
        <taxon>Mycobacteriales</taxon>
        <taxon>Corynebacteriaceae</taxon>
        <taxon>Corynebacterium</taxon>
    </lineage>
</organism>
<dbReference type="Pfam" id="PF00271">
    <property type="entry name" value="Helicase_C"/>
    <property type="match status" value="1"/>
</dbReference>
<evidence type="ECO:0000256" key="6">
    <source>
        <dbReference type="ARBA" id="ARBA00023125"/>
    </source>
</evidence>
<keyword evidence="7" id="KW-0234">DNA repair</keyword>
<dbReference type="Pfam" id="PF23234">
    <property type="entry name" value="WHD_4th_Lhr"/>
    <property type="match status" value="1"/>
</dbReference>
<protein>
    <submittedName>
        <fullName evidence="12">Putative bacteriochlorophyll 4-vinyl reductase</fullName>
    </submittedName>
</protein>
<evidence type="ECO:0000256" key="1">
    <source>
        <dbReference type="ARBA" id="ARBA00022741"/>
    </source>
</evidence>
<dbReference type="PANTHER" id="PTHR47962">
    <property type="entry name" value="ATP-DEPENDENT HELICASE LHR-RELATED-RELATED"/>
    <property type="match status" value="1"/>
</dbReference>
<dbReference type="GO" id="GO:0005524">
    <property type="term" value="F:ATP binding"/>
    <property type="evidence" value="ECO:0007669"/>
    <property type="project" value="UniProtKB-KW"/>
</dbReference>
<dbReference type="InterPro" id="IPR014001">
    <property type="entry name" value="Helicase_ATP-bd"/>
</dbReference>
<dbReference type="InterPro" id="IPR027417">
    <property type="entry name" value="P-loop_NTPase"/>
</dbReference>
<dbReference type="SMART" id="SM00487">
    <property type="entry name" value="DEXDc"/>
    <property type="match status" value="1"/>
</dbReference>
<dbReference type="Pfam" id="PF08494">
    <property type="entry name" value="DEAD_assoc"/>
    <property type="match status" value="1"/>
</dbReference>
<feature type="domain" description="Helicase ATP-binding" evidence="10">
    <location>
        <begin position="40"/>
        <end position="299"/>
    </location>
</feature>
<evidence type="ECO:0000256" key="2">
    <source>
        <dbReference type="ARBA" id="ARBA00022763"/>
    </source>
</evidence>
<evidence type="ECO:0000313" key="13">
    <source>
        <dbReference type="Proteomes" id="UP000006247"/>
    </source>
</evidence>
<evidence type="ECO:0000256" key="5">
    <source>
        <dbReference type="ARBA" id="ARBA00022840"/>
    </source>
</evidence>
<evidence type="ECO:0000256" key="4">
    <source>
        <dbReference type="ARBA" id="ARBA00022806"/>
    </source>
</evidence>
<keyword evidence="6" id="KW-0238">DNA-binding</keyword>
<feature type="region of interest" description="Disordered" evidence="9">
    <location>
        <begin position="1447"/>
        <end position="1477"/>
    </location>
</feature>
<keyword evidence="5" id="KW-0067">ATP-binding</keyword>
<dbReference type="InterPro" id="IPR001650">
    <property type="entry name" value="Helicase_C-like"/>
</dbReference>
<dbReference type="InterPro" id="IPR045628">
    <property type="entry name" value="Lhr_WH_dom"/>
</dbReference>
<dbReference type="Pfam" id="PF23235">
    <property type="entry name" value="WHD_3rd_Lhr"/>
    <property type="match status" value="1"/>
</dbReference>
<dbReference type="Pfam" id="PF19306">
    <property type="entry name" value="WHD_Lhr"/>
    <property type="match status" value="1"/>
</dbReference>
<dbReference type="GO" id="GO:0004386">
    <property type="term" value="F:helicase activity"/>
    <property type="evidence" value="ECO:0007669"/>
    <property type="project" value="UniProtKB-KW"/>
</dbReference>
<dbReference type="Gene3D" id="3.40.50.300">
    <property type="entry name" value="P-loop containing nucleotide triphosphate hydrolases"/>
    <property type="match status" value="3"/>
</dbReference>
<dbReference type="GO" id="GO:0006281">
    <property type="term" value="P:DNA repair"/>
    <property type="evidence" value="ECO:0007669"/>
    <property type="project" value="UniProtKB-KW"/>
</dbReference>
<dbReference type="PROSITE" id="PS51192">
    <property type="entry name" value="HELICASE_ATP_BIND_1"/>
    <property type="match status" value="1"/>
</dbReference>
<keyword evidence="1" id="KW-0547">Nucleotide-binding</keyword>
<dbReference type="InterPro" id="IPR013701">
    <property type="entry name" value="Lhr-like_DEAD/DEAH_assoc"/>
</dbReference>
<evidence type="ECO:0000259" key="11">
    <source>
        <dbReference type="PROSITE" id="PS51194"/>
    </source>
</evidence>
<gene>
    <name evidence="12" type="ORF">CORMATOL_03146</name>
</gene>
<keyword evidence="2" id="KW-0227">DNA damage</keyword>